<dbReference type="GeneID" id="87483974"/>
<dbReference type="EMBL" id="CP074676">
    <property type="protein sequence ID" value="QVL18980.1"/>
    <property type="molecule type" value="Genomic_DNA"/>
</dbReference>
<keyword evidence="3" id="KW-1185">Reference proteome</keyword>
<gene>
    <name evidence="2" type="ORF">KH389_27120</name>
</gene>
<dbReference type="Proteomes" id="UP000678154">
    <property type="component" value="Chromosome"/>
</dbReference>
<protein>
    <recommendedName>
        <fullName evidence="1">Antitoxin Xre-like helix-turn-helix domain-containing protein</fullName>
    </recommendedName>
</protein>
<evidence type="ECO:0000313" key="3">
    <source>
        <dbReference type="Proteomes" id="UP000678154"/>
    </source>
</evidence>
<dbReference type="InterPro" id="IPR046847">
    <property type="entry name" value="Xre-like_HTH"/>
</dbReference>
<dbReference type="RefSeq" id="WP_213606638.1">
    <property type="nucleotide sequence ID" value="NZ_CP074676.1"/>
</dbReference>
<proteinExistence type="predicted"/>
<evidence type="ECO:0000313" key="2">
    <source>
        <dbReference type="EMBL" id="QVL18980.1"/>
    </source>
</evidence>
<sequence>MNMQQLTQEQATVGLKTAVRIIRGWRASPGQACKILRISRSTLRRAKEGKRTAFSLDVDQLQRIGLILGIHASLRTVFANQANVTSFPGLPNDNAFFDGRPPLDVMAQGDLISLYETYKRIDQLKHLGEG</sequence>
<dbReference type="Pfam" id="PF20432">
    <property type="entry name" value="Xre-like-HTH"/>
    <property type="match status" value="1"/>
</dbReference>
<accession>A0ABX8DRP1</accession>
<feature type="domain" description="Antitoxin Xre-like helix-turn-helix" evidence="1">
    <location>
        <begin position="6"/>
        <end position="68"/>
    </location>
</feature>
<reference evidence="2 3" key="1">
    <citation type="journal article" date="2016" name="J. Hazard. Mater.">
        <title>A newly isolated Pseudomonas putida S-1 strain for batch-mode-propanethiol degradation and continuous treatment of propanethiol-containing waste gas.</title>
        <authorList>
            <person name="Chen D.Z."/>
            <person name="Sun Y.M."/>
            <person name="Han L.M."/>
            <person name="Chen J."/>
            <person name="Ye J.X."/>
            <person name="Chen J.M."/>
        </authorList>
    </citation>
    <scope>NUCLEOTIDE SEQUENCE [LARGE SCALE GENOMIC DNA]</scope>
    <source>
        <strain evidence="2 3">S-1</strain>
    </source>
</reference>
<organism evidence="2 3">
    <name type="scientific">Pseudomonas qingdaonensis</name>
    <dbReference type="NCBI Taxonomy" id="2056231"/>
    <lineage>
        <taxon>Bacteria</taxon>
        <taxon>Pseudomonadati</taxon>
        <taxon>Pseudomonadota</taxon>
        <taxon>Gammaproteobacteria</taxon>
        <taxon>Pseudomonadales</taxon>
        <taxon>Pseudomonadaceae</taxon>
        <taxon>Pseudomonas</taxon>
    </lineage>
</organism>
<name>A0ABX8DRP1_9PSED</name>
<evidence type="ECO:0000259" key="1">
    <source>
        <dbReference type="Pfam" id="PF20432"/>
    </source>
</evidence>